<keyword evidence="2" id="KW-1185">Reference proteome</keyword>
<dbReference type="Proteomes" id="UP001195769">
    <property type="component" value="Unassembled WGS sequence"/>
</dbReference>
<evidence type="ECO:0000313" key="1">
    <source>
        <dbReference type="EMBL" id="KAG1894099.1"/>
    </source>
</evidence>
<comment type="caution">
    <text evidence="1">The sequence shown here is derived from an EMBL/GenBank/DDBJ whole genome shotgun (WGS) entry which is preliminary data.</text>
</comment>
<organism evidence="1 2">
    <name type="scientific">Suillus fuscotomentosus</name>
    <dbReference type="NCBI Taxonomy" id="1912939"/>
    <lineage>
        <taxon>Eukaryota</taxon>
        <taxon>Fungi</taxon>
        <taxon>Dikarya</taxon>
        <taxon>Basidiomycota</taxon>
        <taxon>Agaricomycotina</taxon>
        <taxon>Agaricomycetes</taxon>
        <taxon>Agaricomycetidae</taxon>
        <taxon>Boletales</taxon>
        <taxon>Suillineae</taxon>
        <taxon>Suillaceae</taxon>
        <taxon>Suillus</taxon>
    </lineage>
</organism>
<dbReference type="RefSeq" id="XP_041219675.1">
    <property type="nucleotide sequence ID" value="XM_041373707.1"/>
</dbReference>
<dbReference type="GeneID" id="64668005"/>
<sequence length="57" mass="6956">PVKTEMSKLKRRGCAHFDEDEPEDNKVDFSFCPDWTFEEVEEYFQRLFPKVFEYLDS</sequence>
<dbReference type="AlphaFoldDB" id="A0AAD4DUL2"/>
<evidence type="ECO:0000313" key="2">
    <source>
        <dbReference type="Proteomes" id="UP001195769"/>
    </source>
</evidence>
<accession>A0AAD4DUL2</accession>
<feature type="non-terminal residue" evidence="1">
    <location>
        <position position="1"/>
    </location>
</feature>
<protein>
    <submittedName>
        <fullName evidence="1">Uncharacterized protein</fullName>
    </submittedName>
</protein>
<gene>
    <name evidence="1" type="ORF">F5891DRAFT_916163</name>
</gene>
<dbReference type="EMBL" id="JABBWK010000085">
    <property type="protein sequence ID" value="KAG1894099.1"/>
    <property type="molecule type" value="Genomic_DNA"/>
</dbReference>
<feature type="non-terminal residue" evidence="1">
    <location>
        <position position="57"/>
    </location>
</feature>
<name>A0AAD4DUL2_9AGAM</name>
<proteinExistence type="predicted"/>
<reference evidence="1" key="1">
    <citation type="journal article" date="2020" name="New Phytol.">
        <title>Comparative genomics reveals dynamic genome evolution in host specialist ectomycorrhizal fungi.</title>
        <authorList>
            <person name="Lofgren L.A."/>
            <person name="Nguyen N.H."/>
            <person name="Vilgalys R."/>
            <person name="Ruytinx J."/>
            <person name="Liao H.L."/>
            <person name="Branco S."/>
            <person name="Kuo A."/>
            <person name="LaButti K."/>
            <person name="Lipzen A."/>
            <person name="Andreopoulos W."/>
            <person name="Pangilinan J."/>
            <person name="Riley R."/>
            <person name="Hundley H."/>
            <person name="Na H."/>
            <person name="Barry K."/>
            <person name="Grigoriev I.V."/>
            <person name="Stajich J.E."/>
            <person name="Kennedy P.G."/>
        </authorList>
    </citation>
    <scope>NUCLEOTIDE SEQUENCE</scope>
    <source>
        <strain evidence="1">FC203</strain>
    </source>
</reference>